<evidence type="ECO:0000313" key="2">
    <source>
        <dbReference type="EMBL" id="GEN30305.1"/>
    </source>
</evidence>
<feature type="transmembrane region" description="Helical" evidence="1">
    <location>
        <begin position="77"/>
        <end position="93"/>
    </location>
</feature>
<dbReference type="AlphaFoldDB" id="A0A511UUL8"/>
<evidence type="ECO:0000256" key="1">
    <source>
        <dbReference type="SAM" id="Phobius"/>
    </source>
</evidence>
<dbReference type="RefSeq" id="WP_146935452.1">
    <property type="nucleotide sequence ID" value="NZ_BJXW01000008.1"/>
</dbReference>
<keyword evidence="3" id="KW-1185">Reference proteome</keyword>
<keyword evidence="1" id="KW-1133">Transmembrane helix</keyword>
<sequence length="103" mass="12137">MYMNSIIFDYILDTYGEQHMYWTLYVLNLIFGAISYKLGFARKLSLTKNIIVYLLLAVGMLVVTVFSIFRLPITESLIITTIVLSIYRFRLYYQREKKQGTSN</sequence>
<organism evidence="2 3">
    <name type="scientific">Cerasibacillus quisquiliarum</name>
    <dbReference type="NCBI Taxonomy" id="227865"/>
    <lineage>
        <taxon>Bacteria</taxon>
        <taxon>Bacillati</taxon>
        <taxon>Bacillota</taxon>
        <taxon>Bacilli</taxon>
        <taxon>Bacillales</taxon>
        <taxon>Bacillaceae</taxon>
        <taxon>Cerasibacillus</taxon>
    </lineage>
</organism>
<proteinExistence type="predicted"/>
<dbReference type="Pfam" id="PF14036">
    <property type="entry name" value="YlaH"/>
    <property type="match status" value="1"/>
</dbReference>
<keyword evidence="1" id="KW-0812">Transmembrane</keyword>
<feature type="transmembrane region" description="Helical" evidence="1">
    <location>
        <begin position="20"/>
        <end position="38"/>
    </location>
</feature>
<gene>
    <name evidence="2" type="ORF">CQU01_05430</name>
</gene>
<dbReference type="Proteomes" id="UP000321491">
    <property type="component" value="Unassembled WGS sequence"/>
</dbReference>
<comment type="caution">
    <text evidence="2">The sequence shown here is derived from an EMBL/GenBank/DDBJ whole genome shotgun (WGS) entry which is preliminary data.</text>
</comment>
<keyword evidence="1" id="KW-0472">Membrane</keyword>
<dbReference type="EMBL" id="BJXW01000008">
    <property type="protein sequence ID" value="GEN30305.1"/>
    <property type="molecule type" value="Genomic_DNA"/>
</dbReference>
<name>A0A511UUL8_9BACI</name>
<feature type="transmembrane region" description="Helical" evidence="1">
    <location>
        <begin position="50"/>
        <end position="71"/>
    </location>
</feature>
<reference evidence="2 3" key="1">
    <citation type="submission" date="2019-07" db="EMBL/GenBank/DDBJ databases">
        <title>Whole genome shotgun sequence of Cerasibacillus quisquiliarum NBRC 102429.</title>
        <authorList>
            <person name="Hosoyama A."/>
            <person name="Uohara A."/>
            <person name="Ohji S."/>
            <person name="Ichikawa N."/>
        </authorList>
    </citation>
    <scope>NUCLEOTIDE SEQUENCE [LARGE SCALE GENOMIC DNA]</scope>
    <source>
        <strain evidence="2 3">NBRC 102429</strain>
    </source>
</reference>
<dbReference type="OrthoDB" id="2680377at2"/>
<dbReference type="InterPro" id="IPR025620">
    <property type="entry name" value="YlaH"/>
</dbReference>
<protein>
    <submittedName>
        <fullName evidence="2">Membrane protein</fullName>
    </submittedName>
</protein>
<accession>A0A511UUL8</accession>
<evidence type="ECO:0000313" key="3">
    <source>
        <dbReference type="Proteomes" id="UP000321491"/>
    </source>
</evidence>